<evidence type="ECO:0000313" key="1">
    <source>
        <dbReference type="EMBL" id="AGH46681.1"/>
    </source>
</evidence>
<accession>K7ATN4</accession>
<dbReference type="HOGENOM" id="CLU_1711497_0_0_6"/>
<proteinExistence type="predicted"/>
<dbReference type="RefSeq" id="WP_007639861.1">
    <property type="nucleotide sequence ID" value="NC_020514.1"/>
</dbReference>
<dbReference type="PATRIC" id="fig|1129794.4.peg.4561"/>
<dbReference type="Proteomes" id="UP000011864">
    <property type="component" value="Chromosome"/>
</dbReference>
<dbReference type="STRING" id="1129794.C427_4582"/>
<dbReference type="AlphaFoldDB" id="K7ATN4"/>
<gene>
    <name evidence="1" type="ORF">C427_4582</name>
</gene>
<dbReference type="KEGG" id="gps:C427_4582"/>
<organism evidence="1 2">
    <name type="scientific">Paraglaciecola psychrophila 170</name>
    <dbReference type="NCBI Taxonomy" id="1129794"/>
    <lineage>
        <taxon>Bacteria</taxon>
        <taxon>Pseudomonadati</taxon>
        <taxon>Pseudomonadota</taxon>
        <taxon>Gammaproteobacteria</taxon>
        <taxon>Alteromonadales</taxon>
        <taxon>Alteromonadaceae</taxon>
        <taxon>Paraglaciecola</taxon>
    </lineage>
</organism>
<name>K7ATN4_9ALTE</name>
<sequence>MKEYKYICLNHRFWVDSHPKEAFASVQQMTKLAEHLLQKNQPNKAIPFLGTAFETAEIIFDKHLESPQLTTSLTSLAIMLAHAYASTNQIDAANALLQHLKSKMKCAIDCALGYATKVAFFEHCSRAIAEASSDIVLTAAASSVKTGSRLQIH</sequence>
<reference evidence="1 2" key="1">
    <citation type="journal article" date="2013" name="Genome Announc.">
        <title>Complete Genome Sequence of Glaciecola psychrophila Strain 170T.</title>
        <authorList>
            <person name="Yin J."/>
            <person name="Chen J."/>
            <person name="Liu G."/>
            <person name="Yu Y."/>
            <person name="Song L."/>
            <person name="Wang X."/>
            <person name="Qu X."/>
        </authorList>
    </citation>
    <scope>NUCLEOTIDE SEQUENCE [LARGE SCALE GENOMIC DNA]</scope>
    <source>
        <strain evidence="1 2">170</strain>
    </source>
</reference>
<dbReference type="OrthoDB" id="5733587at2"/>
<dbReference type="EMBL" id="CP003837">
    <property type="protein sequence ID" value="AGH46681.1"/>
    <property type="molecule type" value="Genomic_DNA"/>
</dbReference>
<protein>
    <submittedName>
        <fullName evidence="1">Uncharacterized protein</fullName>
    </submittedName>
</protein>
<evidence type="ECO:0000313" key="2">
    <source>
        <dbReference type="Proteomes" id="UP000011864"/>
    </source>
</evidence>
<keyword evidence="2" id="KW-1185">Reference proteome</keyword>